<keyword evidence="1" id="KW-0472">Membrane</keyword>
<feature type="transmembrane region" description="Helical" evidence="1">
    <location>
        <begin position="572"/>
        <end position="589"/>
    </location>
</feature>
<dbReference type="GeneID" id="89978567"/>
<keyword evidence="3" id="KW-1185">Reference proteome</keyword>
<dbReference type="RefSeq" id="XP_064700521.1">
    <property type="nucleotide sequence ID" value="XM_064853946.1"/>
</dbReference>
<accession>A0AAV9MWD1</accession>
<sequence>MAPTESPLVHKYLWKDHSLPPFQNVVMTVSAFEALLCFSFFAALVTYTQTRTWVCIKSLVFRVTSPIQMTLEPNHPESQERLTQTKALRALGRRPNPQDHLAMLSIPKWFGIWAIINVAVFFVLGVFVPLWLTGFLGTAVVQSKFTDTCTGHETNPARSRYTAELADSYHKRCLVSAPQPPSCSQVSGIVGSMPQLYGGRDWPCPFGGDVCQNDVQPVQLEFKNLRPRDYGVNMKPQVLLDHRVTCAPLKTEKFMVVLRGEDGISIDKSVLWFGHDPREGPLPNVSALYGTVLETANGPNQYSSNFSGNELSEALRARPAYDLNVYPSGGSGGGVNEGLHPNLQRTDGEVFIIVLQPGRTYYGTDVPIDDPFYSAHNKARDTDSYIPDYEATALGCVEQFRLCVADKDNFCTDWGHTIDVILPITLNNSLNLNLESRLEITFTYVYLTTMASMGRLFSLRTDPAMLMTALTRRLDTIEFIDPTEQWIKEIHGWFMTAFIAARYNFMQIVTSDYEKRAKDAPAPMVSICGIVLFQTNEYTNINFIGLLASISSLLLICVISHWQKMRNASRNVKGLIAFICILLFEPYWSRFKSKCKELPSSLSSRGERFRQDIRIHCPQPPAIFGRTFWTTLWEERRRFDNLVPRSEWINLAVRNVGRSSAER</sequence>
<feature type="transmembrane region" description="Helical" evidence="1">
    <location>
        <begin position="25"/>
        <end position="47"/>
    </location>
</feature>
<gene>
    <name evidence="2" type="ORF">LTR84_010409</name>
</gene>
<name>A0AAV9MWD1_9EURO</name>
<evidence type="ECO:0000313" key="3">
    <source>
        <dbReference type="Proteomes" id="UP001358417"/>
    </source>
</evidence>
<keyword evidence="1" id="KW-1133">Transmembrane helix</keyword>
<feature type="transmembrane region" description="Helical" evidence="1">
    <location>
        <begin position="541"/>
        <end position="560"/>
    </location>
</feature>
<proteinExistence type="predicted"/>
<dbReference type="AlphaFoldDB" id="A0AAV9MWD1"/>
<organism evidence="2 3">
    <name type="scientific">Exophiala bonariae</name>
    <dbReference type="NCBI Taxonomy" id="1690606"/>
    <lineage>
        <taxon>Eukaryota</taxon>
        <taxon>Fungi</taxon>
        <taxon>Dikarya</taxon>
        <taxon>Ascomycota</taxon>
        <taxon>Pezizomycotina</taxon>
        <taxon>Eurotiomycetes</taxon>
        <taxon>Chaetothyriomycetidae</taxon>
        <taxon>Chaetothyriales</taxon>
        <taxon>Herpotrichiellaceae</taxon>
        <taxon>Exophiala</taxon>
    </lineage>
</organism>
<dbReference type="EMBL" id="JAVRRD010000042">
    <property type="protein sequence ID" value="KAK5044871.1"/>
    <property type="molecule type" value="Genomic_DNA"/>
</dbReference>
<comment type="caution">
    <text evidence="2">The sequence shown here is derived from an EMBL/GenBank/DDBJ whole genome shotgun (WGS) entry which is preliminary data.</text>
</comment>
<feature type="transmembrane region" description="Helical" evidence="1">
    <location>
        <begin position="110"/>
        <end position="132"/>
    </location>
</feature>
<dbReference type="Proteomes" id="UP001358417">
    <property type="component" value="Unassembled WGS sequence"/>
</dbReference>
<protein>
    <submittedName>
        <fullName evidence="2">Uncharacterized protein</fullName>
    </submittedName>
</protein>
<evidence type="ECO:0000313" key="2">
    <source>
        <dbReference type="EMBL" id="KAK5044871.1"/>
    </source>
</evidence>
<reference evidence="2 3" key="1">
    <citation type="submission" date="2023-08" db="EMBL/GenBank/DDBJ databases">
        <title>Black Yeasts Isolated from many extreme environments.</title>
        <authorList>
            <person name="Coleine C."/>
            <person name="Stajich J.E."/>
            <person name="Selbmann L."/>
        </authorList>
    </citation>
    <scope>NUCLEOTIDE SEQUENCE [LARGE SCALE GENOMIC DNA]</scope>
    <source>
        <strain evidence="2 3">CCFEE 5792</strain>
    </source>
</reference>
<keyword evidence="1" id="KW-0812">Transmembrane</keyword>
<evidence type="ECO:0000256" key="1">
    <source>
        <dbReference type="SAM" id="Phobius"/>
    </source>
</evidence>